<dbReference type="AlphaFoldDB" id="A0A8H7F6L5"/>
<evidence type="ECO:0000313" key="10">
    <source>
        <dbReference type="Proteomes" id="UP000629468"/>
    </source>
</evidence>
<evidence type="ECO:0000256" key="4">
    <source>
        <dbReference type="ARBA" id="ARBA00022801"/>
    </source>
</evidence>
<keyword evidence="7" id="KW-0812">Transmembrane</keyword>
<organism evidence="9 10">
    <name type="scientific">Agaricus bisporus var. burnettii</name>
    <dbReference type="NCBI Taxonomy" id="192524"/>
    <lineage>
        <taxon>Eukaryota</taxon>
        <taxon>Fungi</taxon>
        <taxon>Dikarya</taxon>
        <taxon>Basidiomycota</taxon>
        <taxon>Agaricomycotina</taxon>
        <taxon>Agaricomycetes</taxon>
        <taxon>Agaricomycetidae</taxon>
        <taxon>Agaricales</taxon>
        <taxon>Agaricineae</taxon>
        <taxon>Agaricaceae</taxon>
        <taxon>Agaricus</taxon>
    </lineage>
</organism>
<evidence type="ECO:0000256" key="3">
    <source>
        <dbReference type="ARBA" id="ARBA00022723"/>
    </source>
</evidence>
<dbReference type="InterPro" id="IPR000994">
    <property type="entry name" value="Pept_M24"/>
</dbReference>
<feature type="domain" description="Peptidase M24" evidence="8">
    <location>
        <begin position="245"/>
        <end position="448"/>
    </location>
</feature>
<comment type="caution">
    <text evidence="9">The sequence shown here is derived from an EMBL/GenBank/DDBJ whole genome shotgun (WGS) entry which is preliminary data.</text>
</comment>
<keyword evidence="7" id="KW-1133">Transmembrane helix</keyword>
<sequence>MGMLKETSRSVLLRRHTVESRVTDYQWKKYRISLLLCFVFLICYIGFGSPTRFSLFKPEVTIESPKHPCVSAIPPISRSEYTSRQNRLAQILHDLDAEAYIAEPGAHTQYFANFSTTDWKLSERPLLVIVTPHQTGKDGNIVAKVSLLTPKFEAPRAKLLALPSTPGYIEWAEEQDPYSVAVEALQLKSAPNSLNVGRKLFIDTSARHFLYDGFQHALAGTNLTVTSAPKEINQLRERKSDSEIEIMKCVNEATLLGIRHVHKQMYFGMRESEARDMISTVFADGGLSGGGCLTLFGDNAALPHGSGTNKALGQSDFALFDCTANLYGYWSDVTRTVALPSSKISSDNWNKWSMVHLAQEFAISAAKEGVTARVVDEHARFALRLAKLDEYFTHRLGHGIGLEVHEAPYLNGGSTDIIQIGHTFSNEPGVYIEGLVGVRLEDCFFINESGQAEYLTAGAGGPSKSPYEP</sequence>
<keyword evidence="5" id="KW-0464">Manganese</keyword>
<feature type="transmembrane region" description="Helical" evidence="7">
    <location>
        <begin position="30"/>
        <end position="47"/>
    </location>
</feature>
<comment type="similarity">
    <text evidence="2 6">Belongs to the peptidase M24B family.</text>
</comment>
<dbReference type="InterPro" id="IPR029149">
    <property type="entry name" value="Creatin/AminoP/Spt16_N"/>
</dbReference>
<dbReference type="SUPFAM" id="SSF55920">
    <property type="entry name" value="Creatinase/aminopeptidase"/>
    <property type="match status" value="1"/>
</dbReference>
<comment type="cofactor">
    <cofactor evidence="1">
        <name>Mn(2+)</name>
        <dbReference type="ChEBI" id="CHEBI:29035"/>
    </cofactor>
</comment>
<dbReference type="PANTHER" id="PTHR46112">
    <property type="entry name" value="AMINOPEPTIDASE"/>
    <property type="match status" value="1"/>
</dbReference>
<evidence type="ECO:0000259" key="8">
    <source>
        <dbReference type="Pfam" id="PF00557"/>
    </source>
</evidence>
<evidence type="ECO:0000256" key="1">
    <source>
        <dbReference type="ARBA" id="ARBA00001936"/>
    </source>
</evidence>
<dbReference type="GO" id="GO:0016787">
    <property type="term" value="F:hydrolase activity"/>
    <property type="evidence" value="ECO:0007669"/>
    <property type="project" value="UniProtKB-KW"/>
</dbReference>
<dbReference type="Pfam" id="PF00557">
    <property type="entry name" value="Peptidase_M24"/>
    <property type="match status" value="1"/>
</dbReference>
<accession>A0A8H7F6L5</accession>
<protein>
    <recommendedName>
        <fullName evidence="8">Peptidase M24 domain-containing protein</fullName>
    </recommendedName>
</protein>
<evidence type="ECO:0000313" key="9">
    <source>
        <dbReference type="EMBL" id="KAF7778842.1"/>
    </source>
</evidence>
<gene>
    <name evidence="9" type="ORF">Agabi119p4_3187</name>
</gene>
<evidence type="ECO:0000256" key="7">
    <source>
        <dbReference type="SAM" id="Phobius"/>
    </source>
</evidence>
<dbReference type="Proteomes" id="UP000629468">
    <property type="component" value="Unassembled WGS sequence"/>
</dbReference>
<keyword evidence="4" id="KW-0378">Hydrolase</keyword>
<keyword evidence="7" id="KW-0472">Membrane</keyword>
<name>A0A8H7F6L5_AGABI</name>
<dbReference type="GO" id="GO:0046872">
    <property type="term" value="F:metal ion binding"/>
    <property type="evidence" value="ECO:0007669"/>
    <property type="project" value="UniProtKB-KW"/>
</dbReference>
<evidence type="ECO:0000256" key="6">
    <source>
        <dbReference type="RuleBase" id="RU000590"/>
    </source>
</evidence>
<dbReference type="InterPro" id="IPR001131">
    <property type="entry name" value="Peptidase_M24B_aminopep-P_CS"/>
</dbReference>
<evidence type="ECO:0000256" key="5">
    <source>
        <dbReference type="ARBA" id="ARBA00023211"/>
    </source>
</evidence>
<reference evidence="9 10" key="1">
    <citation type="journal article" name="Sci. Rep.">
        <title>Telomere-to-telomere assembled and centromere annotated genomes of the two main subspecies of the button mushroom Agaricus bisporus reveal especially polymorphic chromosome ends.</title>
        <authorList>
            <person name="Sonnenberg A.S.M."/>
            <person name="Sedaghat-Telgerd N."/>
            <person name="Lavrijssen B."/>
            <person name="Ohm R.A."/>
            <person name="Hendrickx P.M."/>
            <person name="Scholtmeijer K."/>
            <person name="Baars J.J.P."/>
            <person name="van Peer A."/>
        </authorList>
    </citation>
    <scope>NUCLEOTIDE SEQUENCE [LARGE SCALE GENOMIC DNA]</scope>
    <source>
        <strain evidence="9 10">H119_p4</strain>
    </source>
</reference>
<dbReference type="InterPro" id="IPR036005">
    <property type="entry name" value="Creatinase/aminopeptidase-like"/>
</dbReference>
<dbReference type="PROSITE" id="PS00491">
    <property type="entry name" value="PROLINE_PEPTIDASE"/>
    <property type="match status" value="1"/>
</dbReference>
<evidence type="ECO:0000256" key="2">
    <source>
        <dbReference type="ARBA" id="ARBA00008766"/>
    </source>
</evidence>
<keyword evidence="3 6" id="KW-0479">Metal-binding</keyword>
<dbReference type="Gene3D" id="3.40.350.10">
    <property type="entry name" value="Creatinase/prolidase N-terminal domain"/>
    <property type="match status" value="1"/>
</dbReference>
<proteinExistence type="inferred from homology"/>
<dbReference type="InterPro" id="IPR050659">
    <property type="entry name" value="Peptidase_M24B"/>
</dbReference>
<dbReference type="Gene3D" id="3.90.230.10">
    <property type="entry name" value="Creatinase/methionine aminopeptidase superfamily"/>
    <property type="match status" value="1"/>
</dbReference>
<dbReference type="EMBL" id="JABXXO010000004">
    <property type="protein sequence ID" value="KAF7778842.1"/>
    <property type="molecule type" value="Genomic_DNA"/>
</dbReference>
<dbReference type="SUPFAM" id="SSF53092">
    <property type="entry name" value="Creatinase/prolidase N-terminal domain"/>
    <property type="match status" value="1"/>
</dbReference>
<dbReference type="PANTHER" id="PTHR46112:SF2">
    <property type="entry name" value="XAA-PRO AMINOPEPTIDASE P-RELATED"/>
    <property type="match status" value="1"/>
</dbReference>